<feature type="domain" description="Sulfotransferase" evidence="3">
    <location>
        <begin position="6"/>
        <end position="266"/>
    </location>
</feature>
<evidence type="ECO:0000256" key="2">
    <source>
        <dbReference type="ARBA" id="ARBA00022679"/>
    </source>
</evidence>
<gene>
    <name evidence="4" type="ORF">FHS48_002632</name>
</gene>
<evidence type="ECO:0000313" key="4">
    <source>
        <dbReference type="EMBL" id="MBB6211195.1"/>
    </source>
</evidence>
<protein>
    <recommendedName>
        <fullName evidence="3">Sulfotransferase domain-containing protein</fullName>
    </recommendedName>
</protein>
<dbReference type="RefSeq" id="WP_184264019.1">
    <property type="nucleotide sequence ID" value="NZ_JACIIX010000010.1"/>
</dbReference>
<name>A0A7W9ZGV7_NOVIT</name>
<reference evidence="4 5" key="1">
    <citation type="submission" date="2020-08" db="EMBL/GenBank/DDBJ databases">
        <title>Genomic Encyclopedia of Type Strains, Phase IV (KMG-IV): sequencing the most valuable type-strain genomes for metagenomic binning, comparative biology and taxonomic classification.</title>
        <authorList>
            <person name="Goeker M."/>
        </authorList>
    </citation>
    <scope>NUCLEOTIDE SEQUENCE [LARGE SCALE GENOMIC DNA]</scope>
    <source>
        <strain evidence="4 5">DSM 11590</strain>
    </source>
</reference>
<comment type="similarity">
    <text evidence="1">Belongs to the sulfotransferase 1 family.</text>
</comment>
<keyword evidence="5" id="KW-1185">Reference proteome</keyword>
<dbReference type="AlphaFoldDB" id="A0A7W9ZGV7"/>
<dbReference type="EMBL" id="JACIIX010000010">
    <property type="protein sequence ID" value="MBB6211195.1"/>
    <property type="molecule type" value="Genomic_DNA"/>
</dbReference>
<keyword evidence="2" id="KW-0808">Transferase</keyword>
<dbReference type="InterPro" id="IPR000863">
    <property type="entry name" value="Sulfotransferase_dom"/>
</dbReference>
<dbReference type="GO" id="GO:0008146">
    <property type="term" value="F:sulfotransferase activity"/>
    <property type="evidence" value="ECO:0007669"/>
    <property type="project" value="InterPro"/>
</dbReference>
<proteinExistence type="inferred from homology"/>
<dbReference type="Pfam" id="PF00685">
    <property type="entry name" value="Sulfotransfer_1"/>
    <property type="match status" value="1"/>
</dbReference>
<organism evidence="4 5">
    <name type="scientific">Novispirillum itersonii</name>
    <name type="common">Aquaspirillum itersonii</name>
    <dbReference type="NCBI Taxonomy" id="189"/>
    <lineage>
        <taxon>Bacteria</taxon>
        <taxon>Pseudomonadati</taxon>
        <taxon>Pseudomonadota</taxon>
        <taxon>Alphaproteobacteria</taxon>
        <taxon>Rhodospirillales</taxon>
        <taxon>Novispirillaceae</taxon>
        <taxon>Novispirillum</taxon>
    </lineage>
</organism>
<dbReference type="PANTHER" id="PTHR11783">
    <property type="entry name" value="SULFOTRANSFERASE SULT"/>
    <property type="match status" value="1"/>
</dbReference>
<dbReference type="Proteomes" id="UP000544872">
    <property type="component" value="Unassembled WGS sequence"/>
</dbReference>
<evidence type="ECO:0000313" key="5">
    <source>
        <dbReference type="Proteomes" id="UP000544872"/>
    </source>
</evidence>
<evidence type="ECO:0000259" key="3">
    <source>
        <dbReference type="Pfam" id="PF00685"/>
    </source>
</evidence>
<accession>A0A7W9ZGV7</accession>
<evidence type="ECO:0000256" key="1">
    <source>
        <dbReference type="ARBA" id="ARBA00005771"/>
    </source>
</evidence>
<comment type="caution">
    <text evidence="4">The sequence shown here is derived from an EMBL/GenBank/DDBJ whole genome shotgun (WGS) entry which is preliminary data.</text>
</comment>
<dbReference type="Gene3D" id="3.40.50.300">
    <property type="entry name" value="P-loop containing nucleotide triphosphate hydrolases"/>
    <property type="match status" value="1"/>
</dbReference>
<dbReference type="InterPro" id="IPR027417">
    <property type="entry name" value="P-loop_NTPase"/>
</dbReference>
<sequence>MENGLFWIASYPKSGNTWARCLIDSLSHGGAAPDLEQLHWHYPQPSARSWLEAVTEVPTDDLTTAELTGLRRSAYHALITETPLARLVAPGVRFLKIHDAYDPHGFPPDLTAGAVYLVRDPRDVAPSWANHSGSTIDETITEMARPDKAIGQKTSHWAPNAPEQLGTWSDHVRSWLDGFPGPLLVIRYEDMLADPHTVVGRFARFLGLPSTPSVVAAAVAACGFPALAAIEEAHGFPERPKVQNRFFRQGKAGRWKTDLTAEQAAAHGPVMERLGYHPSAAPS</sequence>
<dbReference type="SUPFAM" id="SSF52540">
    <property type="entry name" value="P-loop containing nucleoside triphosphate hydrolases"/>
    <property type="match status" value="1"/>
</dbReference>